<dbReference type="OrthoDB" id="1488789at2"/>
<dbReference type="EMBL" id="RWIS01000007">
    <property type="protein sequence ID" value="RSK32355.1"/>
    <property type="molecule type" value="Genomic_DNA"/>
</dbReference>
<sequence>MKQFFLPTAAGTLLLSLALTGCGKKPEACFTIEKGIPSSKINETVEVNAGCSTEATSFVWEWGDGASDTGIKTNHKYNAAGTFTIKLTAKNDDNSATTTKQVTIVQ</sequence>
<gene>
    <name evidence="2" type="ORF">EI290_11515</name>
</gene>
<dbReference type="Gene3D" id="2.60.40.10">
    <property type="entry name" value="Immunoglobulins"/>
    <property type="match status" value="1"/>
</dbReference>
<dbReference type="SMART" id="SM00089">
    <property type="entry name" value="PKD"/>
    <property type="match status" value="1"/>
</dbReference>
<comment type="caution">
    <text evidence="2">The sequence shown here is derived from an EMBL/GenBank/DDBJ whole genome shotgun (WGS) entry which is preliminary data.</text>
</comment>
<organism evidence="2 3">
    <name type="scientific">Hymenobacter metallilatus</name>
    <dbReference type="NCBI Taxonomy" id="2493666"/>
    <lineage>
        <taxon>Bacteria</taxon>
        <taxon>Pseudomonadati</taxon>
        <taxon>Bacteroidota</taxon>
        <taxon>Cytophagia</taxon>
        <taxon>Cytophagales</taxon>
        <taxon>Hymenobacteraceae</taxon>
        <taxon>Hymenobacter</taxon>
    </lineage>
</organism>
<keyword evidence="3" id="KW-1185">Reference proteome</keyword>
<dbReference type="InterPro" id="IPR022409">
    <property type="entry name" value="PKD/Chitinase_dom"/>
</dbReference>
<dbReference type="PROSITE" id="PS51257">
    <property type="entry name" value="PROKAR_LIPOPROTEIN"/>
    <property type="match status" value="1"/>
</dbReference>
<dbReference type="PROSITE" id="PS50093">
    <property type="entry name" value="PKD"/>
    <property type="match status" value="1"/>
</dbReference>
<evidence type="ECO:0000313" key="3">
    <source>
        <dbReference type="Proteomes" id="UP000280066"/>
    </source>
</evidence>
<dbReference type="Proteomes" id="UP000280066">
    <property type="component" value="Unassembled WGS sequence"/>
</dbReference>
<name>A0A3R9NEK8_9BACT</name>
<feature type="domain" description="PKD" evidence="1">
    <location>
        <begin position="38"/>
        <end position="106"/>
    </location>
</feature>
<proteinExistence type="predicted"/>
<dbReference type="Pfam" id="PF00801">
    <property type="entry name" value="PKD"/>
    <property type="match status" value="1"/>
</dbReference>
<dbReference type="InterPro" id="IPR013783">
    <property type="entry name" value="Ig-like_fold"/>
</dbReference>
<evidence type="ECO:0000259" key="1">
    <source>
        <dbReference type="PROSITE" id="PS50093"/>
    </source>
</evidence>
<dbReference type="RefSeq" id="WP_125430121.1">
    <property type="nucleotide sequence ID" value="NZ_RWIS01000007.1"/>
</dbReference>
<dbReference type="InterPro" id="IPR000601">
    <property type="entry name" value="PKD_dom"/>
</dbReference>
<dbReference type="SUPFAM" id="SSF49299">
    <property type="entry name" value="PKD domain"/>
    <property type="match status" value="1"/>
</dbReference>
<dbReference type="AlphaFoldDB" id="A0A3R9NEK8"/>
<reference evidence="2 3" key="1">
    <citation type="submission" date="2018-12" db="EMBL/GenBank/DDBJ databases">
        <authorList>
            <person name="Feng G."/>
            <person name="Zhu H."/>
        </authorList>
    </citation>
    <scope>NUCLEOTIDE SEQUENCE [LARGE SCALE GENOMIC DNA]</scope>
    <source>
        <strain evidence="2 3">9PBR-2</strain>
    </source>
</reference>
<dbReference type="CDD" id="cd00146">
    <property type="entry name" value="PKD"/>
    <property type="match status" value="1"/>
</dbReference>
<evidence type="ECO:0000313" key="2">
    <source>
        <dbReference type="EMBL" id="RSK32355.1"/>
    </source>
</evidence>
<dbReference type="InterPro" id="IPR035986">
    <property type="entry name" value="PKD_dom_sf"/>
</dbReference>
<protein>
    <submittedName>
        <fullName evidence="2">PKD domain-containing protein</fullName>
    </submittedName>
</protein>
<accession>A0A3R9NEK8</accession>